<gene>
    <name evidence="1" type="ORF">CICLE_v10006175mg</name>
</gene>
<evidence type="ECO:0000313" key="2">
    <source>
        <dbReference type="Proteomes" id="UP000030687"/>
    </source>
</evidence>
<accession>V4SBA3</accession>
<evidence type="ECO:0000313" key="1">
    <source>
        <dbReference type="EMBL" id="ESR34216.1"/>
    </source>
</evidence>
<dbReference type="InParanoid" id="V4SBA3"/>
<dbReference type="KEGG" id="cic:CICLE_v10006175mg"/>
<protein>
    <submittedName>
        <fullName evidence="1">Uncharacterized protein</fullName>
    </submittedName>
</protein>
<proteinExistence type="predicted"/>
<dbReference type="EMBL" id="KI537036">
    <property type="protein sequence ID" value="ESR34216.1"/>
    <property type="molecule type" value="Genomic_DNA"/>
</dbReference>
<dbReference type="Gramene" id="ESR34216">
    <property type="protein sequence ID" value="ESR34216"/>
    <property type="gene ID" value="CICLE_v10006175mg"/>
</dbReference>
<dbReference type="AlphaFoldDB" id="V4SBA3"/>
<keyword evidence="2" id="KW-1185">Reference proteome</keyword>
<organism evidence="1 2">
    <name type="scientific">Citrus clementina</name>
    <name type="common">Clementine</name>
    <name type="synonym">Citrus deliciosa x Citrus sinensis</name>
    <dbReference type="NCBI Taxonomy" id="85681"/>
    <lineage>
        <taxon>Eukaryota</taxon>
        <taxon>Viridiplantae</taxon>
        <taxon>Streptophyta</taxon>
        <taxon>Embryophyta</taxon>
        <taxon>Tracheophyta</taxon>
        <taxon>Spermatophyta</taxon>
        <taxon>Magnoliopsida</taxon>
        <taxon>eudicotyledons</taxon>
        <taxon>Gunneridae</taxon>
        <taxon>Pentapetalae</taxon>
        <taxon>rosids</taxon>
        <taxon>malvids</taxon>
        <taxon>Sapindales</taxon>
        <taxon>Rutaceae</taxon>
        <taxon>Aurantioideae</taxon>
        <taxon>Citrus</taxon>
    </lineage>
</organism>
<name>V4SBA3_CITCL</name>
<reference evidence="1 2" key="1">
    <citation type="submission" date="2013-10" db="EMBL/GenBank/DDBJ databases">
        <authorList>
            <consortium name="International Citrus Genome Consortium"/>
            <person name="Jenkins J."/>
            <person name="Schmutz J."/>
            <person name="Prochnik S."/>
            <person name="Rokhsar D."/>
            <person name="Gmitter F."/>
            <person name="Ollitrault P."/>
            <person name="Machado M."/>
            <person name="Talon M."/>
            <person name="Wincker P."/>
            <person name="Jaillon O."/>
            <person name="Morgante M."/>
        </authorList>
    </citation>
    <scope>NUCLEOTIDE SEQUENCE</scope>
    <source>
        <strain evidence="2">cv. Clemenules</strain>
    </source>
</reference>
<dbReference type="Proteomes" id="UP000030687">
    <property type="component" value="Unassembled WGS sequence"/>
</dbReference>
<sequence>MFTNSHQRRPSHLHQTCVNQKTLASCHKFIPISHILRPCSHQQIPLIFTWLTNTYHHSQDLNSHLLHTNRHPSLITQLAPSDSLLGPQSTGYHLDKNGATLYSVVPVSTYNLNFVYKRNILYCMILIDFTTPHFCKNKHLN</sequence>